<name>A0AAV4AKJ9_9GAST</name>
<evidence type="ECO:0000259" key="1">
    <source>
        <dbReference type="Pfam" id="PF13843"/>
    </source>
</evidence>
<sequence length="86" mass="9887">MKTDKQLQRGDYDYRVSDDGLLFCKWMDNKVVAIASNYHGTAPTSVKRTQNDGTRQQVACPEAVRNYNICTWEVWTWPICCVAHMG</sequence>
<dbReference type="Pfam" id="PF13843">
    <property type="entry name" value="DDE_Tnp_1_7"/>
    <property type="match status" value="1"/>
</dbReference>
<reference evidence="2 3" key="1">
    <citation type="journal article" date="2021" name="Elife">
        <title>Chloroplast acquisition without the gene transfer in kleptoplastic sea slugs, Plakobranchus ocellatus.</title>
        <authorList>
            <person name="Maeda T."/>
            <person name="Takahashi S."/>
            <person name="Yoshida T."/>
            <person name="Shimamura S."/>
            <person name="Takaki Y."/>
            <person name="Nagai Y."/>
            <person name="Toyoda A."/>
            <person name="Suzuki Y."/>
            <person name="Arimoto A."/>
            <person name="Ishii H."/>
            <person name="Satoh N."/>
            <person name="Nishiyama T."/>
            <person name="Hasebe M."/>
            <person name="Maruyama T."/>
            <person name="Minagawa J."/>
            <person name="Obokata J."/>
            <person name="Shigenobu S."/>
        </authorList>
    </citation>
    <scope>NUCLEOTIDE SEQUENCE [LARGE SCALE GENOMIC DNA]</scope>
</reference>
<dbReference type="GO" id="GO:0043565">
    <property type="term" value="F:sequence-specific DNA binding"/>
    <property type="evidence" value="ECO:0007669"/>
    <property type="project" value="TreeGrafter"/>
</dbReference>
<evidence type="ECO:0000313" key="2">
    <source>
        <dbReference type="EMBL" id="GFO06734.1"/>
    </source>
</evidence>
<gene>
    <name evidence="2" type="ORF">PoB_003323900</name>
</gene>
<dbReference type="AlphaFoldDB" id="A0AAV4AKJ9"/>
<accession>A0AAV4AKJ9</accession>
<evidence type="ECO:0000313" key="3">
    <source>
        <dbReference type="Proteomes" id="UP000735302"/>
    </source>
</evidence>
<dbReference type="EMBL" id="BLXT01003783">
    <property type="protein sequence ID" value="GFO06734.1"/>
    <property type="molecule type" value="Genomic_DNA"/>
</dbReference>
<dbReference type="InterPro" id="IPR029526">
    <property type="entry name" value="PGBD"/>
</dbReference>
<feature type="domain" description="PiggyBac transposable element-derived protein" evidence="1">
    <location>
        <begin position="4"/>
        <end position="68"/>
    </location>
</feature>
<proteinExistence type="predicted"/>
<dbReference type="PANTHER" id="PTHR47055">
    <property type="entry name" value="DDE_TNP_1_7 DOMAIN-CONTAINING PROTEIN"/>
    <property type="match status" value="1"/>
</dbReference>
<comment type="caution">
    <text evidence="2">The sequence shown here is derived from an EMBL/GenBank/DDBJ whole genome shotgun (WGS) entry which is preliminary data.</text>
</comment>
<keyword evidence="3" id="KW-1185">Reference proteome</keyword>
<organism evidence="2 3">
    <name type="scientific">Plakobranchus ocellatus</name>
    <dbReference type="NCBI Taxonomy" id="259542"/>
    <lineage>
        <taxon>Eukaryota</taxon>
        <taxon>Metazoa</taxon>
        <taxon>Spiralia</taxon>
        <taxon>Lophotrochozoa</taxon>
        <taxon>Mollusca</taxon>
        <taxon>Gastropoda</taxon>
        <taxon>Heterobranchia</taxon>
        <taxon>Euthyneura</taxon>
        <taxon>Panpulmonata</taxon>
        <taxon>Sacoglossa</taxon>
        <taxon>Placobranchoidea</taxon>
        <taxon>Plakobranchidae</taxon>
        <taxon>Plakobranchus</taxon>
    </lineage>
</organism>
<dbReference type="PANTHER" id="PTHR47055:SF3">
    <property type="entry name" value="PHORBOL-ESTER_DAG-TYPE DOMAIN-CONTAINING PROTEIN"/>
    <property type="match status" value="1"/>
</dbReference>
<dbReference type="InterPro" id="IPR052638">
    <property type="entry name" value="PiggyBac_TE-derived"/>
</dbReference>
<dbReference type="Proteomes" id="UP000735302">
    <property type="component" value="Unassembled WGS sequence"/>
</dbReference>
<protein>
    <submittedName>
        <fullName evidence="2">PiggyBac transposable element-derived protein 4</fullName>
    </submittedName>
</protein>